<dbReference type="PANTHER" id="PTHR22617:SF23">
    <property type="entry name" value="CHEMOTAXIS PROTEIN CHEW"/>
    <property type="match status" value="1"/>
</dbReference>
<gene>
    <name evidence="2" type="ORF">NEF87_003888</name>
</gene>
<proteinExistence type="predicted"/>
<dbReference type="PANTHER" id="PTHR22617">
    <property type="entry name" value="CHEMOTAXIS SENSOR HISTIDINE KINASE-RELATED"/>
    <property type="match status" value="1"/>
</dbReference>
<organism evidence="2 3">
    <name type="scientific">Candidatus Lokiarchaeum ossiferum</name>
    <dbReference type="NCBI Taxonomy" id="2951803"/>
    <lineage>
        <taxon>Archaea</taxon>
        <taxon>Promethearchaeati</taxon>
        <taxon>Promethearchaeota</taxon>
        <taxon>Promethearchaeia</taxon>
        <taxon>Promethearchaeales</taxon>
        <taxon>Promethearchaeaceae</taxon>
        <taxon>Candidatus Lokiarchaeum</taxon>
    </lineage>
</organism>
<dbReference type="Proteomes" id="UP001208689">
    <property type="component" value="Chromosome"/>
</dbReference>
<sequence length="146" mass="17163">MDETVSQILQIEHFSFHIQNQPYCIPLEHIHEVIPAPYITKIPSHNEFVKGIINYRGIIVELLDFPLFLGFDEPVNSFTKIIIYKKENLLKGILIGKKVRILRGLIQTFPLPILFKNMPNSLLIQQVLWDEHTLFYELNMNHHLFS</sequence>
<accession>A0ABY6HVP8</accession>
<dbReference type="InterPro" id="IPR036061">
    <property type="entry name" value="CheW-like_dom_sf"/>
</dbReference>
<evidence type="ECO:0000313" key="3">
    <source>
        <dbReference type="Proteomes" id="UP001208689"/>
    </source>
</evidence>
<reference evidence="2" key="1">
    <citation type="submission" date="2022-09" db="EMBL/GenBank/DDBJ databases">
        <title>Actin cytoskeleton and complex cell architecture in an #Asgard archaeon.</title>
        <authorList>
            <person name="Ponce Toledo R.I."/>
            <person name="Schleper C."/>
            <person name="Rodrigues Oliveira T."/>
            <person name="Wollweber F."/>
            <person name="Xu J."/>
            <person name="Rittmann S."/>
            <person name="Klingl A."/>
            <person name="Pilhofer M."/>
        </authorList>
    </citation>
    <scope>NUCLEOTIDE SEQUENCE</scope>
    <source>
        <strain evidence="2">B-35</strain>
    </source>
</reference>
<dbReference type="SUPFAM" id="SSF50341">
    <property type="entry name" value="CheW-like"/>
    <property type="match status" value="1"/>
</dbReference>
<name>A0ABY6HVP8_9ARCH</name>
<feature type="domain" description="CheW-like" evidence="1">
    <location>
        <begin position="10"/>
        <end position="146"/>
    </location>
</feature>
<keyword evidence="3" id="KW-1185">Reference proteome</keyword>
<dbReference type="SMART" id="SM00260">
    <property type="entry name" value="CheW"/>
    <property type="match status" value="1"/>
</dbReference>
<evidence type="ECO:0000259" key="1">
    <source>
        <dbReference type="PROSITE" id="PS50851"/>
    </source>
</evidence>
<dbReference type="PROSITE" id="PS50851">
    <property type="entry name" value="CHEW"/>
    <property type="match status" value="1"/>
</dbReference>
<dbReference type="Gene3D" id="2.40.50.180">
    <property type="entry name" value="CheA-289, Domain 4"/>
    <property type="match status" value="1"/>
</dbReference>
<dbReference type="InterPro" id="IPR002545">
    <property type="entry name" value="CheW-lke_dom"/>
</dbReference>
<dbReference type="EMBL" id="CP104013">
    <property type="protein sequence ID" value="UYP47603.1"/>
    <property type="molecule type" value="Genomic_DNA"/>
</dbReference>
<evidence type="ECO:0000313" key="2">
    <source>
        <dbReference type="EMBL" id="UYP47603.1"/>
    </source>
</evidence>
<protein>
    <recommendedName>
        <fullName evidence="1">CheW-like domain-containing protein</fullName>
    </recommendedName>
</protein>
<dbReference type="Pfam" id="PF01584">
    <property type="entry name" value="CheW"/>
    <property type="match status" value="1"/>
</dbReference>
<dbReference type="InterPro" id="IPR039315">
    <property type="entry name" value="CheW"/>
</dbReference>